<evidence type="ECO:0000256" key="8">
    <source>
        <dbReference type="ARBA" id="ARBA00022801"/>
    </source>
</evidence>
<sequence>MPQPIRLKDHERDARLVRRRVFVGAVAVLLLTMLLVCWMYYLQVVQHEYHSTLAENNRIHVQPIPPTRGLIFDRNGVVIADNRPSFSLTVTRERAGDWLHVLDELVAILELSPEDRALFEKRVRQGRRPFEPVPILFELSEEQIARVAVNQFRLPGVEVAAQLVRHYPQREHFAHSVGYVGRINEQELKNLDPVDYSGTHHIGKTGVEKFYEDLLHGGVGYEEVETNARGRVLRVLNRTDPQPGKDLTLHLDLHLQEAAEKALGGRRGAVIAIDPATGGVLAMVSQPSFNPNLFVTGISFKDYADLRDSIDRPLYNRVLRGLYPPGSTIKPLVALAGLDSGVVNRSTRVFDPGFYQLPNHSHKYRNWNRNGDGWVDMELAVQRSNDTYFYDLANKLGIDRMHSYLSSFGIGQRVSLDMFEESEGLMPSREWKRTNRRQPWYPGETLITGIGQGFMLTTPLQLAQSMALVANRGQWRRPRLLKNADGMSPEELIAHELLEDRPVPDDLRLRDPQIWDQVTHDMEMVMHGPRGTARKVGDAAVYRIAGKSGTAQVVAIRQGEKYDRSKVQERHRDHALFVAFAPAQNPRIAVAVMVENGESGSGVAAPVVKQVMDAWLLGPDGQLKPEYRFNEPVSLPGASQ</sequence>
<dbReference type="Proteomes" id="UP000244064">
    <property type="component" value="Unassembled WGS sequence"/>
</dbReference>
<evidence type="ECO:0000256" key="9">
    <source>
        <dbReference type="ARBA" id="ARBA00022960"/>
    </source>
</evidence>
<comment type="similarity">
    <text evidence="14">Belongs to the transpeptidase family. MrdA subfamily.</text>
</comment>
<evidence type="ECO:0000256" key="4">
    <source>
        <dbReference type="ARBA" id="ARBA00022519"/>
    </source>
</evidence>
<comment type="pathway">
    <text evidence="14">Cell wall biogenesis; peptidoglycan biosynthesis.</text>
</comment>
<keyword evidence="8 14" id="KW-0378">Hydrolase</keyword>
<name>A0A2T5P8L7_9PSED</name>
<keyword evidence="13 14" id="KW-0961">Cell wall biogenesis/degradation</keyword>
<comment type="caution">
    <text evidence="14">Lacks conserved residue(s) required for the propagation of feature annotation.</text>
</comment>
<dbReference type="SUPFAM" id="SSF56601">
    <property type="entry name" value="beta-lactamase/transpeptidase-like"/>
    <property type="match status" value="1"/>
</dbReference>
<keyword evidence="9 14" id="KW-0133">Cell shape</keyword>
<keyword evidence="4 14" id="KW-0997">Cell inner membrane</keyword>
<feature type="active site" description="Acyl-ester intermediate" evidence="14">
    <location>
        <position position="327"/>
    </location>
</feature>
<dbReference type="EMBL" id="QASN01000019">
    <property type="protein sequence ID" value="PTU74090.1"/>
    <property type="molecule type" value="Genomic_DNA"/>
</dbReference>
<dbReference type="Gene3D" id="3.30.1390.30">
    <property type="entry name" value="Penicillin-binding protein 2a, domain 3"/>
    <property type="match status" value="1"/>
</dbReference>
<dbReference type="InterPro" id="IPR017790">
    <property type="entry name" value="Penicillin-binding_protein_2"/>
</dbReference>
<keyword evidence="11 14" id="KW-1133">Transmembrane helix</keyword>
<evidence type="ECO:0000256" key="2">
    <source>
        <dbReference type="ARBA" id="ARBA00004236"/>
    </source>
</evidence>
<dbReference type="GO" id="GO:0008658">
    <property type="term" value="F:penicillin binding"/>
    <property type="evidence" value="ECO:0007669"/>
    <property type="project" value="UniProtKB-UniRule"/>
</dbReference>
<keyword evidence="12 14" id="KW-0472">Membrane</keyword>
<dbReference type="Gene3D" id="3.40.710.10">
    <property type="entry name" value="DD-peptidase/beta-lactamase superfamily"/>
    <property type="match status" value="1"/>
</dbReference>
<dbReference type="Pfam" id="PF00905">
    <property type="entry name" value="Transpeptidase"/>
    <property type="match status" value="1"/>
</dbReference>
<comment type="caution">
    <text evidence="17">The sequence shown here is derived from an EMBL/GenBank/DDBJ whole genome shotgun (WGS) entry which is preliminary data.</text>
</comment>
<dbReference type="GO" id="GO:0005886">
    <property type="term" value="C:plasma membrane"/>
    <property type="evidence" value="ECO:0007669"/>
    <property type="project" value="UniProtKB-SubCell"/>
</dbReference>
<dbReference type="InterPro" id="IPR036138">
    <property type="entry name" value="PBP_dimer_sf"/>
</dbReference>
<dbReference type="GO" id="GO:0009002">
    <property type="term" value="F:serine-type D-Ala-D-Ala carboxypeptidase activity"/>
    <property type="evidence" value="ECO:0007669"/>
    <property type="project" value="UniProtKB-UniRule"/>
</dbReference>
<dbReference type="AlphaFoldDB" id="A0A2T5P8L7"/>
<evidence type="ECO:0000256" key="1">
    <source>
        <dbReference type="ARBA" id="ARBA00004167"/>
    </source>
</evidence>
<feature type="domain" description="Penicillin-binding protein dimerisation" evidence="16">
    <location>
        <begin position="63"/>
        <end position="235"/>
    </location>
</feature>
<dbReference type="UniPathway" id="UPA00219"/>
<dbReference type="Gene3D" id="3.90.1310.10">
    <property type="entry name" value="Penicillin-binding protein 2a (Domain 2)"/>
    <property type="match status" value="1"/>
</dbReference>
<protein>
    <recommendedName>
        <fullName evidence="14">Peptidoglycan D,D-transpeptidase MrdA</fullName>
        <ecNumber evidence="14">3.4.16.4</ecNumber>
    </recommendedName>
    <alternativeName>
        <fullName evidence="14">Penicillin-binding protein 2</fullName>
        <shortName evidence="14">PBP-2</shortName>
    </alternativeName>
</protein>
<evidence type="ECO:0000256" key="13">
    <source>
        <dbReference type="ARBA" id="ARBA00023316"/>
    </source>
</evidence>
<evidence type="ECO:0000256" key="7">
    <source>
        <dbReference type="ARBA" id="ARBA00022692"/>
    </source>
</evidence>
<evidence type="ECO:0000256" key="11">
    <source>
        <dbReference type="ARBA" id="ARBA00022989"/>
    </source>
</evidence>
<dbReference type="EC" id="3.4.16.4" evidence="14"/>
<dbReference type="SUPFAM" id="SSF56519">
    <property type="entry name" value="Penicillin binding protein dimerisation domain"/>
    <property type="match status" value="1"/>
</dbReference>
<dbReference type="InterPro" id="IPR001460">
    <property type="entry name" value="PCN-bd_Tpept"/>
</dbReference>
<evidence type="ECO:0000256" key="6">
    <source>
        <dbReference type="ARBA" id="ARBA00022670"/>
    </source>
</evidence>
<comment type="catalytic activity">
    <reaction evidence="14">
        <text>Preferential cleavage: (Ac)2-L-Lys-D-Ala-|-D-Ala. Also transpeptidation of peptidyl-alanyl moieties that are N-acyl substituents of D-alanine.</text>
        <dbReference type="EC" id="3.4.16.4"/>
    </reaction>
</comment>
<dbReference type="InterPro" id="IPR012338">
    <property type="entry name" value="Beta-lactam/transpept-like"/>
</dbReference>
<dbReference type="InterPro" id="IPR005311">
    <property type="entry name" value="PBP_dimer"/>
</dbReference>
<accession>A0A2T5P8L7</accession>
<evidence type="ECO:0000313" key="18">
    <source>
        <dbReference type="Proteomes" id="UP000244064"/>
    </source>
</evidence>
<keyword evidence="10 14" id="KW-0573">Peptidoglycan synthesis</keyword>
<evidence type="ECO:0000256" key="3">
    <source>
        <dbReference type="ARBA" id="ARBA00022475"/>
    </source>
</evidence>
<dbReference type="PANTHER" id="PTHR30627:SF2">
    <property type="entry name" value="PEPTIDOGLYCAN D,D-TRANSPEPTIDASE MRDA"/>
    <property type="match status" value="1"/>
</dbReference>
<dbReference type="OrthoDB" id="9766847at2"/>
<dbReference type="Pfam" id="PF03717">
    <property type="entry name" value="PBP_dimer"/>
    <property type="match status" value="1"/>
</dbReference>
<comment type="function">
    <text evidence="14">Catalyzes cross-linking of the peptidoglycan cell wall.</text>
</comment>
<gene>
    <name evidence="14 17" type="primary">mrdA</name>
    <name evidence="17" type="ORF">DBO85_12080</name>
</gene>
<evidence type="ECO:0000259" key="15">
    <source>
        <dbReference type="Pfam" id="PF00905"/>
    </source>
</evidence>
<dbReference type="GO" id="GO:0071555">
    <property type="term" value="P:cell wall organization"/>
    <property type="evidence" value="ECO:0007669"/>
    <property type="project" value="UniProtKB-KW"/>
</dbReference>
<dbReference type="GO" id="GO:0071972">
    <property type="term" value="F:peptidoglycan L,D-transpeptidase activity"/>
    <property type="evidence" value="ECO:0007669"/>
    <property type="project" value="TreeGrafter"/>
</dbReference>
<evidence type="ECO:0000259" key="16">
    <source>
        <dbReference type="Pfam" id="PF03717"/>
    </source>
</evidence>
<keyword evidence="7 14" id="KW-0812">Transmembrane</keyword>
<dbReference type="GO" id="GO:0006508">
    <property type="term" value="P:proteolysis"/>
    <property type="evidence" value="ECO:0007669"/>
    <property type="project" value="UniProtKB-KW"/>
</dbReference>
<dbReference type="InterPro" id="IPR050515">
    <property type="entry name" value="Beta-lactam/transpept"/>
</dbReference>
<evidence type="ECO:0000256" key="10">
    <source>
        <dbReference type="ARBA" id="ARBA00022984"/>
    </source>
</evidence>
<dbReference type="PANTHER" id="PTHR30627">
    <property type="entry name" value="PEPTIDOGLYCAN D,D-TRANSPEPTIDASE"/>
    <property type="match status" value="1"/>
</dbReference>
<evidence type="ECO:0000256" key="5">
    <source>
        <dbReference type="ARBA" id="ARBA00022645"/>
    </source>
</evidence>
<keyword evidence="6 14" id="KW-0645">Protease</keyword>
<evidence type="ECO:0000313" key="17">
    <source>
        <dbReference type="EMBL" id="PTU74090.1"/>
    </source>
</evidence>
<keyword evidence="18" id="KW-1185">Reference proteome</keyword>
<feature type="transmembrane region" description="Helical" evidence="14">
    <location>
        <begin position="21"/>
        <end position="41"/>
    </location>
</feature>
<keyword evidence="5 14" id="KW-0121">Carboxypeptidase</keyword>
<proteinExistence type="inferred from homology"/>
<dbReference type="GO" id="GO:0008360">
    <property type="term" value="P:regulation of cell shape"/>
    <property type="evidence" value="ECO:0007669"/>
    <property type="project" value="UniProtKB-KW"/>
</dbReference>
<reference evidence="17 18" key="1">
    <citation type="submission" date="2018-04" db="EMBL/GenBank/DDBJ databases">
        <title>Pseudomonas sp. nov., isolated from mangrove soil.</title>
        <authorList>
            <person name="Chen C."/>
        </authorList>
    </citation>
    <scope>NUCLEOTIDE SEQUENCE [LARGE SCALE GENOMIC DNA]</scope>
    <source>
        <strain evidence="17 18">TC-11</strain>
    </source>
</reference>
<feature type="domain" description="Penicillin-binding protein transpeptidase" evidence="15">
    <location>
        <begin position="268"/>
        <end position="613"/>
    </location>
</feature>
<comment type="subcellular location">
    <subcellularLocation>
        <location evidence="14">Cell inner membrane</location>
        <topology evidence="14">Single-pass membrane protein</topology>
    </subcellularLocation>
    <subcellularLocation>
        <location evidence="2">Cell membrane</location>
    </subcellularLocation>
    <subcellularLocation>
        <location evidence="1">Membrane</location>
        <topology evidence="1">Single-pass membrane protein</topology>
    </subcellularLocation>
</comment>
<keyword evidence="3 14" id="KW-1003">Cell membrane</keyword>
<dbReference type="RefSeq" id="WP_108107524.1">
    <property type="nucleotide sequence ID" value="NZ_QASN01000019.1"/>
</dbReference>
<evidence type="ECO:0000256" key="14">
    <source>
        <dbReference type="HAMAP-Rule" id="MF_02081"/>
    </source>
</evidence>
<evidence type="ECO:0000256" key="12">
    <source>
        <dbReference type="ARBA" id="ARBA00023136"/>
    </source>
</evidence>
<dbReference type="GO" id="GO:0009252">
    <property type="term" value="P:peptidoglycan biosynthetic process"/>
    <property type="evidence" value="ECO:0007669"/>
    <property type="project" value="UniProtKB-UniRule"/>
</dbReference>
<dbReference type="NCBIfam" id="TIGR03423">
    <property type="entry name" value="pbp2_mrdA"/>
    <property type="match status" value="1"/>
</dbReference>
<dbReference type="HAMAP" id="MF_02081">
    <property type="entry name" value="MrdA_transpept"/>
    <property type="match status" value="1"/>
</dbReference>
<organism evidence="17 18">
    <name type="scientific">Pseudomonas mangrovi</name>
    <dbReference type="NCBI Taxonomy" id="2161748"/>
    <lineage>
        <taxon>Bacteria</taxon>
        <taxon>Pseudomonadati</taxon>
        <taxon>Pseudomonadota</taxon>
        <taxon>Gammaproteobacteria</taxon>
        <taxon>Pseudomonadales</taxon>
        <taxon>Pseudomonadaceae</taxon>
        <taxon>Pseudomonas</taxon>
    </lineage>
</organism>